<keyword evidence="6" id="KW-0136">Cellulose degradation</keyword>
<dbReference type="PRINTS" id="PR00133">
    <property type="entry name" value="GLHYDRLASE3"/>
</dbReference>
<evidence type="ECO:0000256" key="4">
    <source>
        <dbReference type="ARBA" id="ARBA00012744"/>
    </source>
</evidence>
<evidence type="ECO:0000256" key="6">
    <source>
        <dbReference type="ARBA" id="ARBA00023001"/>
    </source>
</evidence>
<evidence type="ECO:0000256" key="5">
    <source>
        <dbReference type="ARBA" id="ARBA00022801"/>
    </source>
</evidence>
<dbReference type="AlphaFoldDB" id="A0A8H4ME70"/>
<dbReference type="Gene3D" id="2.60.120.260">
    <property type="entry name" value="Galactose-binding domain-like"/>
    <property type="match status" value="1"/>
</dbReference>
<dbReference type="InterPro" id="IPR026891">
    <property type="entry name" value="Fn3-like"/>
</dbReference>
<protein>
    <recommendedName>
        <fullName evidence="4 12">beta-glucosidase</fullName>
        <ecNumber evidence="4 12">3.2.1.21</ecNumber>
    </recommendedName>
</protein>
<name>A0A8H4ME70_9EURO</name>
<accession>A0A8H4ME70</accession>
<dbReference type="Gene3D" id="3.40.50.1700">
    <property type="entry name" value="Glycoside hydrolase family 3 C-terminal domain"/>
    <property type="match status" value="1"/>
</dbReference>
<dbReference type="PANTHER" id="PTHR42715:SF3">
    <property type="entry name" value="BETA-GLUCOSIDASE B-RELATED"/>
    <property type="match status" value="1"/>
</dbReference>
<evidence type="ECO:0000313" key="15">
    <source>
        <dbReference type="Proteomes" id="UP000653565"/>
    </source>
</evidence>
<dbReference type="Pfam" id="PF14310">
    <property type="entry name" value="Fn3-like"/>
    <property type="match status" value="1"/>
</dbReference>
<proteinExistence type="inferred from homology"/>
<dbReference type="InterPro" id="IPR036962">
    <property type="entry name" value="Glyco_hydro_3_N_sf"/>
</dbReference>
<dbReference type="PANTHER" id="PTHR42715">
    <property type="entry name" value="BETA-GLUCOSIDASE"/>
    <property type="match status" value="1"/>
</dbReference>
<evidence type="ECO:0000256" key="11">
    <source>
        <dbReference type="ARBA" id="ARBA00024983"/>
    </source>
</evidence>
<dbReference type="InterPro" id="IPR002772">
    <property type="entry name" value="Glyco_hydro_3_C"/>
</dbReference>
<dbReference type="PROSITE" id="PS51820">
    <property type="entry name" value="PA14"/>
    <property type="match status" value="1"/>
</dbReference>
<dbReference type="EC" id="3.2.1.21" evidence="4 12"/>
<evidence type="ECO:0000313" key="14">
    <source>
        <dbReference type="EMBL" id="KAF4243952.1"/>
    </source>
</evidence>
<evidence type="ECO:0000256" key="12">
    <source>
        <dbReference type="RuleBase" id="RU361161"/>
    </source>
</evidence>
<dbReference type="PROSITE" id="PS00775">
    <property type="entry name" value="GLYCOSYL_HYDROL_F3"/>
    <property type="match status" value="1"/>
</dbReference>
<dbReference type="SUPFAM" id="SSF52279">
    <property type="entry name" value="Beta-D-glucan exohydrolase, C-terminal domain"/>
    <property type="match status" value="1"/>
</dbReference>
<comment type="similarity">
    <text evidence="3 12">Belongs to the glycosyl hydrolase 3 family.</text>
</comment>
<dbReference type="Gene3D" id="3.20.20.300">
    <property type="entry name" value="Glycoside hydrolase, family 3, N-terminal domain"/>
    <property type="match status" value="1"/>
</dbReference>
<dbReference type="Pfam" id="PF01915">
    <property type="entry name" value="Glyco_hydro_3_C"/>
    <property type="match status" value="1"/>
</dbReference>
<reference evidence="14" key="1">
    <citation type="journal article" date="2020" name="bioRxiv">
        <title>Genomic and phenotypic heterogeneity of clinical isolates of the human pathogens Aspergillus fumigatus, Aspergillus lentulus and Aspergillus fumigatiaffinis.</title>
        <authorList>
            <person name="dos Santos R.A.C."/>
            <person name="Steenwyk J.L."/>
            <person name="Rivero-Menendez O."/>
            <person name="Mead M.E."/>
            <person name="Silva L.P."/>
            <person name="Bastos R.W."/>
            <person name="Alastruey-Izquierdo A."/>
            <person name="Goldman G.H."/>
            <person name="Rokas A."/>
        </authorList>
    </citation>
    <scope>NUCLEOTIDE SEQUENCE</scope>
    <source>
        <strain evidence="14">CNM-CM6805</strain>
    </source>
</reference>
<dbReference type="FunFam" id="2.60.40.10:FF:000495">
    <property type="entry name" value="Periplasmic beta-glucosidase"/>
    <property type="match status" value="1"/>
</dbReference>
<keyword evidence="5 12" id="KW-0378">Hydrolase</keyword>
<gene>
    <name evidence="14" type="ORF">CNMCM6805_010463</name>
</gene>
<evidence type="ECO:0000256" key="2">
    <source>
        <dbReference type="ARBA" id="ARBA00004987"/>
    </source>
</evidence>
<dbReference type="InterPro" id="IPR019800">
    <property type="entry name" value="Glyco_hydro_3_AS"/>
</dbReference>
<keyword evidence="15" id="KW-1185">Reference proteome</keyword>
<evidence type="ECO:0000256" key="7">
    <source>
        <dbReference type="ARBA" id="ARBA00023180"/>
    </source>
</evidence>
<dbReference type="SUPFAM" id="SSF51445">
    <property type="entry name" value="(Trans)glycosidases"/>
    <property type="match status" value="1"/>
</dbReference>
<dbReference type="Gene3D" id="2.60.40.10">
    <property type="entry name" value="Immunoglobulins"/>
    <property type="match status" value="1"/>
</dbReference>
<evidence type="ECO:0000256" key="8">
    <source>
        <dbReference type="ARBA" id="ARBA00023277"/>
    </source>
</evidence>
<comment type="catalytic activity">
    <reaction evidence="1 12">
        <text>Hydrolysis of terminal, non-reducing beta-D-glucosyl residues with release of beta-D-glucose.</text>
        <dbReference type="EC" id="3.2.1.21"/>
    </reaction>
</comment>
<sequence>MVSIDVDRVLAELTIHEKIQLLSGKDTWRTAGIDRLNIPSITTTDGPLGARGVSFFNGPPGMLLPCATAMGATFDRDLIARAGKMLGRETREKGCQILLAPTVCLQRSPLIGRGFEAFGEDPWLSGTLAADYINGVQSEGVGCAIKHYAAHNQSSDPHDDSVWASERTLREVHLLPFQIATRQSNPWTYMTSYHRINGVHTSEDPWLINQILRHDWKWDGLVMSDWFGMCSTAGSLNAGLDLEMPGPTRWRGPLLLWSFLAGKVKLRTIDFAVRNLLNLINRVQPSLEPLNPLDVAVGDTPEKRELCRRIAAESIVLLKNERNILPLDAKSGRKTYGLIGPGALYPAVSGGGSADLLSYYVSKPLDALKELVGAENVTANVGCYGHLFSPLLEECVTVPGTSQPGYYLEYFMQEPESSGTIKPLVTTTTTQAQMYFADNLPEGISEGYWVRVSTTYTAEETGMIQLGLCVLGKGRLYIDGAEKIDLFTSQPEKTLQTPMFNQSSMEGTTILDTKKGQKYQIVVLLQNEQLTPGVGALNAGGLRIGCCEHFDPAAKLSEAVELARSVDYPIIIAGLNADWESEGMDRKSLALAPQVDQLFEAVLAANPNTIIVTQAGCPIALPWVDSAKTLVHAWYGGQETGNAIMDVLFGKVNPSGRISVTFPKRLEDTPAFLSFGKVDKMLHYGESVFIGHRYHEKLQNPPLFYFGYGLSYTTFAYCDLKVPKNVDLANQNTFEVSVKVQNTGTRDGSEVIQVYVSDLTSSVQRPARELKGYSKVHISAGGTVEVAITLDKYALSFYSQEHAQWLAEKGTFEIIIATSADPKDEILRQPFELVADYLWSGL</sequence>
<dbReference type="UniPathway" id="UPA00696"/>
<dbReference type="EMBL" id="JAAAPX010000009">
    <property type="protein sequence ID" value="KAF4243952.1"/>
    <property type="molecule type" value="Genomic_DNA"/>
</dbReference>
<evidence type="ECO:0000256" key="3">
    <source>
        <dbReference type="ARBA" id="ARBA00005336"/>
    </source>
</evidence>
<dbReference type="GO" id="GO:0030245">
    <property type="term" value="P:cellulose catabolic process"/>
    <property type="evidence" value="ECO:0007669"/>
    <property type="project" value="UniProtKB-UniPathway"/>
</dbReference>
<dbReference type="InterPro" id="IPR036881">
    <property type="entry name" value="Glyco_hydro_3_C_sf"/>
</dbReference>
<keyword evidence="9 12" id="KW-0326">Glycosidase</keyword>
<evidence type="ECO:0000259" key="13">
    <source>
        <dbReference type="PROSITE" id="PS51820"/>
    </source>
</evidence>
<dbReference type="InterPro" id="IPR013783">
    <property type="entry name" value="Ig-like_fold"/>
</dbReference>
<dbReference type="OrthoDB" id="47059at2759"/>
<comment type="function">
    <text evidence="11">Beta-glucosidases are one of a number of cellulolytic enzymes involved in the degradation of cellulosic biomass. Catalyzes the last step releasing glucose from the inhibitory cellobiose.</text>
</comment>
<evidence type="ECO:0000256" key="9">
    <source>
        <dbReference type="ARBA" id="ARBA00023295"/>
    </source>
</evidence>
<dbReference type="SMART" id="SM01217">
    <property type="entry name" value="Fn3_like"/>
    <property type="match status" value="1"/>
</dbReference>
<feature type="domain" description="PA14" evidence="13">
    <location>
        <begin position="401"/>
        <end position="560"/>
    </location>
</feature>
<evidence type="ECO:0000256" key="10">
    <source>
        <dbReference type="ARBA" id="ARBA00023326"/>
    </source>
</evidence>
<organism evidence="14 15">
    <name type="scientific">Aspergillus fumigatiaffinis</name>
    <dbReference type="NCBI Taxonomy" id="340414"/>
    <lineage>
        <taxon>Eukaryota</taxon>
        <taxon>Fungi</taxon>
        <taxon>Dikarya</taxon>
        <taxon>Ascomycota</taxon>
        <taxon>Pezizomycotina</taxon>
        <taxon>Eurotiomycetes</taxon>
        <taxon>Eurotiomycetidae</taxon>
        <taxon>Eurotiales</taxon>
        <taxon>Aspergillaceae</taxon>
        <taxon>Aspergillus</taxon>
        <taxon>Aspergillus subgen. Fumigati</taxon>
    </lineage>
</organism>
<dbReference type="Pfam" id="PF00933">
    <property type="entry name" value="Glyco_hydro_3"/>
    <property type="match status" value="1"/>
</dbReference>
<dbReference type="InterPro" id="IPR050288">
    <property type="entry name" value="Cellulose_deg_GH3"/>
</dbReference>
<evidence type="ECO:0000256" key="1">
    <source>
        <dbReference type="ARBA" id="ARBA00000448"/>
    </source>
</evidence>
<dbReference type="GO" id="GO:0008422">
    <property type="term" value="F:beta-glucosidase activity"/>
    <property type="evidence" value="ECO:0007669"/>
    <property type="project" value="UniProtKB-EC"/>
</dbReference>
<reference evidence="14" key="2">
    <citation type="submission" date="2020-04" db="EMBL/GenBank/DDBJ databases">
        <authorList>
            <person name="Santos R.A.C."/>
            <person name="Steenwyk J.L."/>
            <person name="Rivero-Menendez O."/>
            <person name="Mead M.E."/>
            <person name="Silva L.P."/>
            <person name="Bastos R.W."/>
            <person name="Alastruey-Izquierdo A."/>
            <person name="Goldman G.H."/>
            <person name="Rokas A."/>
        </authorList>
    </citation>
    <scope>NUCLEOTIDE SEQUENCE</scope>
    <source>
        <strain evidence="14">CNM-CM6805</strain>
    </source>
</reference>
<keyword evidence="8 12" id="KW-0119">Carbohydrate metabolism</keyword>
<dbReference type="InterPro" id="IPR037524">
    <property type="entry name" value="PA14/GLEYA"/>
</dbReference>
<keyword evidence="7" id="KW-0325">Glycoprotein</keyword>
<keyword evidence="10 12" id="KW-0624">Polysaccharide degradation</keyword>
<dbReference type="InterPro" id="IPR017853">
    <property type="entry name" value="GH"/>
</dbReference>
<dbReference type="Proteomes" id="UP000653565">
    <property type="component" value="Unassembled WGS sequence"/>
</dbReference>
<comment type="pathway">
    <text evidence="2 12">Glycan metabolism; cellulose degradation.</text>
</comment>
<dbReference type="InterPro" id="IPR001764">
    <property type="entry name" value="Glyco_hydro_3_N"/>
</dbReference>
<comment type="caution">
    <text evidence="14">The sequence shown here is derived from an EMBL/GenBank/DDBJ whole genome shotgun (WGS) entry which is preliminary data.</text>
</comment>